<reference evidence="2 3" key="1">
    <citation type="submission" date="2016-06" db="EMBL/GenBank/DDBJ databases">
        <authorList>
            <person name="Kjaerup R.B."/>
            <person name="Dalgaard T.S."/>
            <person name="Juul-Madsen H.R."/>
        </authorList>
    </citation>
    <scope>NUCLEOTIDE SEQUENCE [LARGE SCALE GENOMIC DNA]</scope>
    <source>
        <strain evidence="2 3">1245752.6</strain>
    </source>
</reference>
<organism evidence="2 3">
    <name type="scientific">Mycobacterium gordonae</name>
    <dbReference type="NCBI Taxonomy" id="1778"/>
    <lineage>
        <taxon>Bacteria</taxon>
        <taxon>Bacillati</taxon>
        <taxon>Actinomycetota</taxon>
        <taxon>Actinomycetes</taxon>
        <taxon>Mycobacteriales</taxon>
        <taxon>Mycobacteriaceae</taxon>
        <taxon>Mycobacterium</taxon>
    </lineage>
</organism>
<dbReference type="OrthoDB" id="4751937at2"/>
<sequence>MVWRRSRPCDSHTLESHKPDKSYKPCADYELGESNASCDPDDYYDLDDYYNPDDSYGCDEFYEPDRSDES</sequence>
<protein>
    <submittedName>
        <fullName evidence="2">Uncharacterized protein</fullName>
    </submittedName>
</protein>
<dbReference type="Proteomes" id="UP000093757">
    <property type="component" value="Unassembled WGS sequence"/>
</dbReference>
<feature type="compositionally biased region" description="Basic and acidic residues" evidence="1">
    <location>
        <begin position="7"/>
        <end position="20"/>
    </location>
</feature>
<dbReference type="RefSeq" id="WP_065135390.1">
    <property type="nucleotide sequence ID" value="NZ_JANFXG010000092.1"/>
</dbReference>
<evidence type="ECO:0000256" key="1">
    <source>
        <dbReference type="SAM" id="MobiDB-lite"/>
    </source>
</evidence>
<comment type="caution">
    <text evidence="2">The sequence shown here is derived from an EMBL/GenBank/DDBJ whole genome shotgun (WGS) entry which is preliminary data.</text>
</comment>
<dbReference type="AlphaFoldDB" id="A0A1A6BDB3"/>
<gene>
    <name evidence="2" type="ORF">A9W98_25990</name>
</gene>
<feature type="region of interest" description="Disordered" evidence="1">
    <location>
        <begin position="1"/>
        <end position="20"/>
    </location>
</feature>
<proteinExistence type="predicted"/>
<dbReference type="EMBL" id="MAEM01000373">
    <property type="protein sequence ID" value="OBS00300.1"/>
    <property type="molecule type" value="Genomic_DNA"/>
</dbReference>
<accession>A0A1A6BDB3</accession>
<name>A0A1A6BDB3_MYCGO</name>
<evidence type="ECO:0000313" key="2">
    <source>
        <dbReference type="EMBL" id="OBS00300.1"/>
    </source>
</evidence>
<evidence type="ECO:0000313" key="3">
    <source>
        <dbReference type="Proteomes" id="UP000093757"/>
    </source>
</evidence>